<evidence type="ECO:0000313" key="2">
    <source>
        <dbReference type="EMBL" id="RZU00949.1"/>
    </source>
</evidence>
<proteinExistence type="predicted"/>
<keyword evidence="3" id="KW-1185">Reference proteome</keyword>
<sequence>MNTRLLVPLRQWPAVGIAALGGVVELFALWRARLMQRRA</sequence>
<accession>A0A4Q7VX90</accession>
<gene>
    <name evidence="2" type="ORF">EV670_1662</name>
</gene>
<keyword evidence="1" id="KW-0472">Membrane</keyword>
<reference evidence="2 3" key="1">
    <citation type="submission" date="2019-02" db="EMBL/GenBank/DDBJ databases">
        <title>Genomic Encyclopedia of Type Strains, Phase IV (KMG-IV): sequencing the most valuable type-strain genomes for metagenomic binning, comparative biology and taxonomic classification.</title>
        <authorList>
            <person name="Goeker M."/>
        </authorList>
    </citation>
    <scope>NUCLEOTIDE SEQUENCE [LARGE SCALE GENOMIC DNA]</scope>
    <source>
        <strain evidence="2 3">DSM 19570</strain>
    </source>
</reference>
<dbReference type="AlphaFoldDB" id="A0A4Q7VX90"/>
<dbReference type="Proteomes" id="UP000293671">
    <property type="component" value="Unassembled WGS sequence"/>
</dbReference>
<organism evidence="2 3">
    <name type="scientific">Rivibacter subsaxonicus</name>
    <dbReference type="NCBI Taxonomy" id="457575"/>
    <lineage>
        <taxon>Bacteria</taxon>
        <taxon>Pseudomonadati</taxon>
        <taxon>Pseudomonadota</taxon>
        <taxon>Betaproteobacteria</taxon>
        <taxon>Burkholderiales</taxon>
        <taxon>Rivibacter</taxon>
    </lineage>
</organism>
<keyword evidence="1" id="KW-0812">Transmembrane</keyword>
<feature type="transmembrane region" description="Helical" evidence="1">
    <location>
        <begin position="12"/>
        <end position="30"/>
    </location>
</feature>
<protein>
    <submittedName>
        <fullName evidence="2">Uncharacterized protein</fullName>
    </submittedName>
</protein>
<comment type="caution">
    <text evidence="2">The sequence shown here is derived from an EMBL/GenBank/DDBJ whole genome shotgun (WGS) entry which is preliminary data.</text>
</comment>
<name>A0A4Q7VX90_9BURK</name>
<evidence type="ECO:0000313" key="3">
    <source>
        <dbReference type="Proteomes" id="UP000293671"/>
    </source>
</evidence>
<dbReference type="EMBL" id="SHKP01000005">
    <property type="protein sequence ID" value="RZU00949.1"/>
    <property type="molecule type" value="Genomic_DNA"/>
</dbReference>
<keyword evidence="1" id="KW-1133">Transmembrane helix</keyword>
<evidence type="ECO:0000256" key="1">
    <source>
        <dbReference type="SAM" id="Phobius"/>
    </source>
</evidence>